<accession>A0A0K3CS38</accession>
<dbReference type="Proteomes" id="UP000239560">
    <property type="component" value="Unassembled WGS sequence"/>
</dbReference>
<feature type="compositionally biased region" description="Acidic residues" evidence="1">
    <location>
        <begin position="445"/>
        <end position="454"/>
    </location>
</feature>
<dbReference type="STRING" id="5286.A0A0K3CS38"/>
<feature type="region of interest" description="Disordered" evidence="1">
    <location>
        <begin position="697"/>
        <end position="753"/>
    </location>
</feature>
<feature type="region of interest" description="Disordered" evidence="1">
    <location>
        <begin position="291"/>
        <end position="310"/>
    </location>
</feature>
<dbReference type="GO" id="GO:0033553">
    <property type="term" value="C:rDNA heterochromatin"/>
    <property type="evidence" value="ECO:0007669"/>
    <property type="project" value="TreeGrafter"/>
</dbReference>
<dbReference type="EMBL" id="LCTV02000018">
    <property type="protein sequence ID" value="PRQ69818.1"/>
    <property type="molecule type" value="Genomic_DNA"/>
</dbReference>
<dbReference type="InterPro" id="IPR038986">
    <property type="entry name" value="Clr2"/>
</dbReference>
<dbReference type="GO" id="GO:0030466">
    <property type="term" value="P:silent mating-type cassette heterochromatin formation"/>
    <property type="evidence" value="ECO:0007669"/>
    <property type="project" value="TreeGrafter"/>
</dbReference>
<evidence type="ECO:0000256" key="1">
    <source>
        <dbReference type="SAM" id="MobiDB-lite"/>
    </source>
</evidence>
<dbReference type="AlphaFoldDB" id="A0A0K3CS38"/>
<dbReference type="GO" id="GO:0031934">
    <property type="term" value="C:mating-type region heterochromatin"/>
    <property type="evidence" value="ECO:0007669"/>
    <property type="project" value="TreeGrafter"/>
</dbReference>
<proteinExistence type="predicted"/>
<organism evidence="3 5">
    <name type="scientific">Rhodotorula toruloides</name>
    <name type="common">Yeast</name>
    <name type="synonym">Rhodosporidium toruloides</name>
    <dbReference type="NCBI Taxonomy" id="5286"/>
    <lineage>
        <taxon>Eukaryota</taxon>
        <taxon>Fungi</taxon>
        <taxon>Dikarya</taxon>
        <taxon>Basidiomycota</taxon>
        <taxon>Pucciniomycotina</taxon>
        <taxon>Microbotryomycetes</taxon>
        <taxon>Sporidiobolales</taxon>
        <taxon>Sporidiobolaceae</taxon>
        <taxon>Rhodotorula</taxon>
    </lineage>
</organism>
<dbReference type="Proteomes" id="UP000199069">
    <property type="component" value="Unassembled WGS sequence"/>
</dbReference>
<sequence length="895" mass="96812">MVVPLNAAAPDGPSPAASTSASRVNSGAATPLGDLDEEEVDQIESDEEDAAGTTGGAVAGPGPSSLAYSQLVKSVKRAASGSPAPSPKKRRPRTSVAPGLKAYVPPPLPHYDVVRAEFNSKKNPHVIKIHDDVTDGSESRWPPEEERQQGHKVNNRLSWYECQAKDVGKHLLFREKLGTELAKSLNIADMREGAMQEHWILEDLPKGYLFTIHHSVTGTNTARTDIYAFGSAATNKFRTPNELAPHLHWLLLHGPDDDLRCACKYCSKTKQGDVNRVLGLNIRSSSVASTSASISSPTVKRKTAGSKASSASTGVQAKVAAFRSPGGEKLLGDMTFRKKLKDGTMVEKKKRRSTSAEAAEGSPPPTYKGAYTSRSRDSDLAYLTAPRQADLVYAELPKPFLSDDPEWAGAQITHWPAVVMSRVPYTVAKVAEPAPQTSGKKKEEETEEEDDLEDGEVKANDKSPGPASKLKSLGTAPKLEAKQEWRYNVRLLAVKDELRLLREDQLRPWLGNPPPSGLWTPERMCNPDAVKHVWDGKKTHRDCELMKDVKSLQEAFTAMALALQIAAHLVGAFSFNDRYEITDAHFELATSEPLDPGLAVIRAQQRKSWAFQSLHWGAELIWTGDFIRLIYPFGGHEDSTPIKPTDPDHRALFMKVLAIYKTNDTVNDVERGTGMIGGEIWELRDFAAAEGAVNGHASGAGPSGQNGMASGSMNGSAGPSTAANGVDGISPTALNGKEKSASPSPAAEDKLPPAPAGMYWSRLTAPSTGVHVTLDYLAGRYHPLPKSLNTQQKIKEALATLDAMDEAAQTSAMQNGSEPAQTVDVALPFEQRMMLLAGLRPAQRLYMKCGAYKGPRHTAVVEAERNASNEVEQYFASMAHQNGENADTGMEDDPA</sequence>
<feature type="region of interest" description="Disordered" evidence="1">
    <location>
        <begin position="430"/>
        <end position="475"/>
    </location>
</feature>
<evidence type="ECO:0000313" key="5">
    <source>
        <dbReference type="Proteomes" id="UP000199069"/>
    </source>
</evidence>
<dbReference type="GO" id="GO:0070824">
    <property type="term" value="C:SHREC complex"/>
    <property type="evidence" value="ECO:0007669"/>
    <property type="project" value="InterPro"/>
</dbReference>
<dbReference type="InterPro" id="IPR031915">
    <property type="entry name" value="Clr2_N"/>
</dbReference>
<evidence type="ECO:0000313" key="6">
    <source>
        <dbReference type="Proteomes" id="UP000239560"/>
    </source>
</evidence>
<protein>
    <submittedName>
        <fullName evidence="3 4">Proteophosphoglycan ppg4</fullName>
    </submittedName>
</protein>
<dbReference type="PANTHER" id="PTHR38046:SF1">
    <property type="entry name" value="CRYPTIC LOCI REGULATOR 2"/>
    <property type="match status" value="1"/>
</dbReference>
<evidence type="ECO:0000313" key="3">
    <source>
        <dbReference type="EMBL" id="CTR11552.1"/>
    </source>
</evidence>
<dbReference type="OrthoDB" id="2421327at2759"/>
<feature type="region of interest" description="Disordered" evidence="1">
    <location>
        <begin position="342"/>
        <end position="375"/>
    </location>
</feature>
<gene>
    <name evidence="3" type="primary">FGENESH: predicted gene_18.64</name>
    <name evidence="4" type="ORF">AAT19DRAFT_11839</name>
    <name evidence="3" type="ORF">BN2166_0074130</name>
</gene>
<feature type="domain" description="Cryptic loci regulator 2 N-terminal" evidence="2">
    <location>
        <begin position="199"/>
        <end position="266"/>
    </location>
</feature>
<dbReference type="EMBL" id="CWKI01000018">
    <property type="protein sequence ID" value="CTR11552.1"/>
    <property type="molecule type" value="Genomic_DNA"/>
</dbReference>
<dbReference type="OMA" id="ITHWPAV"/>
<evidence type="ECO:0000313" key="4">
    <source>
        <dbReference type="EMBL" id="PRQ69818.1"/>
    </source>
</evidence>
<feature type="compositionally biased region" description="Low complexity" evidence="1">
    <location>
        <begin position="703"/>
        <end position="720"/>
    </location>
</feature>
<evidence type="ECO:0000259" key="2">
    <source>
        <dbReference type="Pfam" id="PF16761"/>
    </source>
</evidence>
<reference evidence="3 5" key="1">
    <citation type="submission" date="2015-07" db="EMBL/GenBank/DDBJ databases">
        <authorList>
            <person name="Cajimat M.N.B."/>
            <person name="Milazzo M.L."/>
            <person name="Fulhorst C.F."/>
        </authorList>
    </citation>
    <scope>NUCLEOTIDE SEQUENCE [LARGE SCALE GENOMIC DNA]</scope>
    <source>
        <strain evidence="3">Single colony</strain>
    </source>
</reference>
<feature type="compositionally biased region" description="Acidic residues" evidence="1">
    <location>
        <begin position="34"/>
        <end position="50"/>
    </location>
</feature>
<keyword evidence="5" id="KW-1185">Reference proteome</keyword>
<feature type="compositionally biased region" description="Low complexity" evidence="1">
    <location>
        <begin position="7"/>
        <end position="22"/>
    </location>
</feature>
<feature type="region of interest" description="Disordered" evidence="1">
    <location>
        <begin position="1"/>
        <end position="102"/>
    </location>
</feature>
<dbReference type="Pfam" id="PF16761">
    <property type="entry name" value="Clr2_transil"/>
    <property type="match status" value="1"/>
</dbReference>
<reference evidence="4 6" key="2">
    <citation type="journal article" date="2018" name="Elife">
        <title>Functional genomics of lipid metabolism in the oleaginous yeast Rhodosporidium toruloides.</title>
        <authorList>
            <person name="Coradetti S.T."/>
            <person name="Pinel D."/>
            <person name="Geiselman G."/>
            <person name="Ito M."/>
            <person name="Mondo S."/>
            <person name="Reilly M.C."/>
            <person name="Cheng Y.F."/>
            <person name="Bauer S."/>
            <person name="Grigoriev I."/>
            <person name="Gladden J.M."/>
            <person name="Simmons B.A."/>
            <person name="Brem R."/>
            <person name="Arkin A.P."/>
            <person name="Skerker J.M."/>
        </authorList>
    </citation>
    <scope>NUCLEOTIDE SEQUENCE [LARGE SCALE GENOMIC DNA]</scope>
    <source>
        <strain evidence="4 6">NBRC 0880</strain>
    </source>
</reference>
<name>A0A0K3CS38_RHOTO</name>
<dbReference type="PANTHER" id="PTHR38046">
    <property type="entry name" value="CRYPTIC LOCI REGULATOR 2"/>
    <property type="match status" value="1"/>
</dbReference>